<evidence type="ECO:0000259" key="3">
    <source>
        <dbReference type="PROSITE" id="PS50125"/>
    </source>
</evidence>
<dbReference type="CDD" id="cd07302">
    <property type="entry name" value="CHD"/>
    <property type="match status" value="1"/>
</dbReference>
<protein>
    <submittedName>
        <fullName evidence="4">Adenylate/guanylate cyclase domain-containing protein</fullName>
    </submittedName>
</protein>
<sequence length="275" mass="29445">MTEDLEPDPDAVPQTQPRRSARRRAVELIERADSSESAVRMARTARSMVAGSPITVNPAERTSDRLARLIDEANREQPSAVRELGLATVQVWQNLTRRRANSDEPVPTTILFTDLVAFSTWALAAGDDQVLKLLSAVNTATSDVVRQHGGQVVKGLGDGTMAVFADAGEAIIAAHETIQAVNAITIDDYRPQLRAGVHTGAPRAVGDDFLGVDVNIAARVAAAAGAGEVFASDRALAECDPEAFSVRRKRFKAKGVPKELKVFSVVPRYSGPPVD</sequence>
<proteinExistence type="inferred from homology"/>
<dbReference type="GO" id="GO:0004016">
    <property type="term" value="F:adenylate cyclase activity"/>
    <property type="evidence" value="ECO:0007669"/>
    <property type="project" value="UniProtKB-ARBA"/>
</dbReference>
<dbReference type="Proteomes" id="UP000550729">
    <property type="component" value="Unassembled WGS sequence"/>
</dbReference>
<dbReference type="InterPro" id="IPR050697">
    <property type="entry name" value="Adenylyl/Guanylyl_Cyclase_3/4"/>
</dbReference>
<accession>A0A848KPZ3</accession>
<dbReference type="PROSITE" id="PS50125">
    <property type="entry name" value="GUANYLATE_CYCLASE_2"/>
    <property type="match status" value="1"/>
</dbReference>
<feature type="region of interest" description="Disordered" evidence="2">
    <location>
        <begin position="1"/>
        <end position="25"/>
    </location>
</feature>
<dbReference type="AlphaFoldDB" id="A0A848KPZ3"/>
<comment type="similarity">
    <text evidence="1">Belongs to the adenylyl cyclase class-3 family.</text>
</comment>
<reference evidence="4 5" key="1">
    <citation type="submission" date="2020-04" db="EMBL/GenBank/DDBJ databases">
        <title>Gordonia sp. nov. TBRC 11910.</title>
        <authorList>
            <person name="Suriyachadkun C."/>
        </authorList>
    </citation>
    <scope>NUCLEOTIDE SEQUENCE [LARGE SCALE GENOMIC DNA]</scope>
    <source>
        <strain evidence="4 5">TBRC 11910</strain>
    </source>
</reference>
<evidence type="ECO:0000313" key="5">
    <source>
        <dbReference type="Proteomes" id="UP000550729"/>
    </source>
</evidence>
<organism evidence="4 5">
    <name type="scientific">Gordonia asplenii</name>
    <dbReference type="NCBI Taxonomy" id="2725283"/>
    <lineage>
        <taxon>Bacteria</taxon>
        <taxon>Bacillati</taxon>
        <taxon>Actinomycetota</taxon>
        <taxon>Actinomycetes</taxon>
        <taxon>Mycobacteriales</taxon>
        <taxon>Gordoniaceae</taxon>
        <taxon>Gordonia</taxon>
    </lineage>
</organism>
<dbReference type="InterPro" id="IPR001054">
    <property type="entry name" value="A/G_cyclase"/>
</dbReference>
<dbReference type="PANTHER" id="PTHR43081:SF19">
    <property type="entry name" value="PH-SENSITIVE ADENYLATE CYCLASE RV1264"/>
    <property type="match status" value="1"/>
</dbReference>
<dbReference type="Gene3D" id="3.30.70.1230">
    <property type="entry name" value="Nucleotide cyclase"/>
    <property type="match status" value="1"/>
</dbReference>
<evidence type="ECO:0000256" key="1">
    <source>
        <dbReference type="ARBA" id="ARBA00005381"/>
    </source>
</evidence>
<dbReference type="SMART" id="SM00044">
    <property type="entry name" value="CYCc"/>
    <property type="match status" value="1"/>
</dbReference>
<evidence type="ECO:0000256" key="2">
    <source>
        <dbReference type="SAM" id="MobiDB-lite"/>
    </source>
</evidence>
<dbReference type="PANTHER" id="PTHR43081">
    <property type="entry name" value="ADENYLATE CYCLASE, TERMINAL-DIFFERENTIATION SPECIFIC-RELATED"/>
    <property type="match status" value="1"/>
</dbReference>
<comment type="caution">
    <text evidence="4">The sequence shown here is derived from an EMBL/GenBank/DDBJ whole genome shotgun (WGS) entry which is preliminary data.</text>
</comment>
<feature type="domain" description="Guanylate cyclase" evidence="3">
    <location>
        <begin position="109"/>
        <end position="221"/>
    </location>
</feature>
<dbReference type="SUPFAM" id="SSF55073">
    <property type="entry name" value="Nucleotide cyclase"/>
    <property type="match status" value="1"/>
</dbReference>
<keyword evidence="5" id="KW-1185">Reference proteome</keyword>
<gene>
    <name evidence="4" type="ORF">HH308_02175</name>
</gene>
<dbReference type="RefSeq" id="WP_170192482.1">
    <property type="nucleotide sequence ID" value="NZ_JABBNB010000001.1"/>
</dbReference>
<dbReference type="InterPro" id="IPR029787">
    <property type="entry name" value="Nucleotide_cyclase"/>
</dbReference>
<dbReference type="GO" id="GO:0006171">
    <property type="term" value="P:cAMP biosynthetic process"/>
    <property type="evidence" value="ECO:0007669"/>
    <property type="project" value="TreeGrafter"/>
</dbReference>
<dbReference type="GO" id="GO:0035556">
    <property type="term" value="P:intracellular signal transduction"/>
    <property type="evidence" value="ECO:0007669"/>
    <property type="project" value="InterPro"/>
</dbReference>
<dbReference type="EMBL" id="JABBNB010000001">
    <property type="protein sequence ID" value="NMO00017.1"/>
    <property type="molecule type" value="Genomic_DNA"/>
</dbReference>
<name>A0A848KPZ3_9ACTN</name>
<evidence type="ECO:0000313" key="4">
    <source>
        <dbReference type="EMBL" id="NMO00017.1"/>
    </source>
</evidence>
<dbReference type="Pfam" id="PF00211">
    <property type="entry name" value="Guanylate_cyc"/>
    <property type="match status" value="1"/>
</dbReference>